<evidence type="ECO:0000256" key="4">
    <source>
        <dbReference type="ARBA" id="ARBA00022729"/>
    </source>
</evidence>
<dbReference type="InterPro" id="IPR029058">
    <property type="entry name" value="AB_hydrolase_fold"/>
</dbReference>
<evidence type="ECO:0000313" key="9">
    <source>
        <dbReference type="Proteomes" id="UP000244915"/>
    </source>
</evidence>
<keyword evidence="8" id="KW-0614">Plasmid</keyword>
<evidence type="ECO:0000256" key="1">
    <source>
        <dbReference type="ARBA" id="ARBA00006249"/>
    </source>
</evidence>
<dbReference type="SUPFAM" id="SSF53474">
    <property type="entry name" value="alpha/beta-Hydrolases"/>
    <property type="match status" value="1"/>
</dbReference>
<dbReference type="GO" id="GO:0046872">
    <property type="term" value="F:metal ion binding"/>
    <property type="evidence" value="ECO:0007669"/>
    <property type="project" value="UniProtKB-KW"/>
</dbReference>
<accession>A0A2U8HL07</accession>
<dbReference type="Proteomes" id="UP000244915">
    <property type="component" value="Plasmid unnamed3"/>
</dbReference>
<evidence type="ECO:0000313" key="8">
    <source>
        <dbReference type="EMBL" id="AWI86567.1"/>
    </source>
</evidence>
<dbReference type="Pfam" id="PF07519">
    <property type="entry name" value="Tannase"/>
    <property type="match status" value="1"/>
</dbReference>
<sequence>MSQGSHRLPLMRSTKRGVVYLFGTCAMVLVSVVSTPKPLAAQEAIAPATACESLVELDLRDLEGAPSRVDGAEVVEIEGKGPHCVVNGYSASDVRFEVRMPVEAWTGRFLMLGCGGYCGGINADPSSNQSRALSDCEPVTRGEVVTASSDLGHRRSPQWFPDMLWALGNPGAIVDFAYEGMNKSTIVSKALIEAYYGQPAAANYFVGCSDGGRQGLAMAQRYPAAYDGIVVGAPVIDKAVNDSMYHAWGIHVNTGADAQAILTADKIPALHQLVMDTCADEGGLIQDERLCNFEPAALQCEGDDTAECLTAAQVKVVEQVYRGPNSGETLFSAGKMPKGSELAWVGTFIPEAADGPMDTSLGDAAWSFEYPRYGSSFDAPTGLDFEMIEYDQATYDRLSELSQLNDPNNPDLAPFRHAGGKMILWVGSADPGVPLRSTLNYVTAVKEQMGEVDDFMSFYMLPGVNHCGAGPNEATLDMLSPMIDWVEGGTAPDEIVYSILLDDGTTATRPVHPYPSMVTYEGSGDVNQAAAWQRGELPMGLEESLDWAGLKNYRPGNTTWCDWEGASLICETR</sequence>
<dbReference type="KEGG" id="ypac:CEW88_22630"/>
<reference evidence="8 9" key="1">
    <citation type="submission" date="2017-06" db="EMBL/GenBank/DDBJ databases">
        <title>Yangia sp. YSBP01 complete genome sequence.</title>
        <authorList>
            <person name="Woo J.-H."/>
            <person name="Kim H.-S."/>
        </authorList>
    </citation>
    <scope>NUCLEOTIDE SEQUENCE [LARGE SCALE GENOMIC DNA]</scope>
    <source>
        <strain evidence="8 9">YSBP01</strain>
        <plasmid evidence="8 9">unnamed3</plasmid>
    </source>
</reference>
<evidence type="ECO:0000256" key="3">
    <source>
        <dbReference type="ARBA" id="ARBA00022723"/>
    </source>
</evidence>
<evidence type="ECO:0008006" key="10">
    <source>
        <dbReference type="Google" id="ProtNLM"/>
    </source>
</evidence>
<evidence type="ECO:0000256" key="6">
    <source>
        <dbReference type="ARBA" id="ARBA00022837"/>
    </source>
</evidence>
<proteinExistence type="inferred from homology"/>
<keyword evidence="3" id="KW-0479">Metal-binding</keyword>
<keyword evidence="7" id="KW-1015">Disulfide bond</keyword>
<keyword evidence="4" id="KW-0732">Signal</keyword>
<keyword evidence="6" id="KW-0106">Calcium</keyword>
<geneLocation type="plasmid" evidence="8 9">
    <name>unnamed3</name>
</geneLocation>
<dbReference type="PANTHER" id="PTHR33938:SF15">
    <property type="entry name" value="FERULOYL ESTERASE B-RELATED"/>
    <property type="match status" value="1"/>
</dbReference>
<evidence type="ECO:0000256" key="7">
    <source>
        <dbReference type="ARBA" id="ARBA00023157"/>
    </source>
</evidence>
<dbReference type="PANTHER" id="PTHR33938">
    <property type="entry name" value="FERULOYL ESTERASE B-RELATED"/>
    <property type="match status" value="1"/>
</dbReference>
<evidence type="ECO:0000256" key="2">
    <source>
        <dbReference type="ARBA" id="ARBA00022487"/>
    </source>
</evidence>
<gene>
    <name evidence="8" type="ORF">CEW88_22630</name>
</gene>
<comment type="similarity">
    <text evidence="1">Belongs to the tannase family.</text>
</comment>
<organism evidence="8 9">
    <name type="scientific">Alloyangia pacifica</name>
    <dbReference type="NCBI Taxonomy" id="311180"/>
    <lineage>
        <taxon>Bacteria</taxon>
        <taxon>Pseudomonadati</taxon>
        <taxon>Pseudomonadota</taxon>
        <taxon>Alphaproteobacteria</taxon>
        <taxon>Rhodobacterales</taxon>
        <taxon>Roseobacteraceae</taxon>
        <taxon>Alloyangia</taxon>
    </lineage>
</organism>
<dbReference type="AlphaFoldDB" id="A0A2U8HL07"/>
<protein>
    <recommendedName>
        <fullName evidence="10">Feruloyl esterase</fullName>
    </recommendedName>
</protein>
<keyword evidence="5" id="KW-0378">Hydrolase</keyword>
<dbReference type="EMBL" id="CP022193">
    <property type="protein sequence ID" value="AWI86567.1"/>
    <property type="molecule type" value="Genomic_DNA"/>
</dbReference>
<dbReference type="GO" id="GO:0052689">
    <property type="term" value="F:carboxylic ester hydrolase activity"/>
    <property type="evidence" value="ECO:0007669"/>
    <property type="project" value="UniProtKB-KW"/>
</dbReference>
<keyword evidence="2" id="KW-0719">Serine esterase</keyword>
<evidence type="ECO:0000256" key="5">
    <source>
        <dbReference type="ARBA" id="ARBA00022801"/>
    </source>
</evidence>
<dbReference type="InterPro" id="IPR011118">
    <property type="entry name" value="Tannase/feruloyl_esterase"/>
</dbReference>
<name>A0A2U8HL07_9RHOB</name>